<comment type="caution">
    <text evidence="1">The sequence shown here is derived from an EMBL/GenBank/DDBJ whole genome shotgun (WGS) entry which is preliminary data.</text>
</comment>
<gene>
    <name evidence="1" type="ORF">ACFFRH_24680</name>
</gene>
<organism evidence="1 2">
    <name type="scientific">Streptosporangium vulgare</name>
    <dbReference type="NCBI Taxonomy" id="46190"/>
    <lineage>
        <taxon>Bacteria</taxon>
        <taxon>Bacillati</taxon>
        <taxon>Actinomycetota</taxon>
        <taxon>Actinomycetes</taxon>
        <taxon>Streptosporangiales</taxon>
        <taxon>Streptosporangiaceae</taxon>
        <taxon>Streptosporangium</taxon>
    </lineage>
</organism>
<evidence type="ECO:0000313" key="1">
    <source>
        <dbReference type="EMBL" id="MFB9678687.1"/>
    </source>
</evidence>
<dbReference type="Proteomes" id="UP001589610">
    <property type="component" value="Unassembled WGS sequence"/>
</dbReference>
<accession>A0ABV5THZ9</accession>
<dbReference type="SUPFAM" id="SSF53850">
    <property type="entry name" value="Periplasmic binding protein-like II"/>
    <property type="match status" value="1"/>
</dbReference>
<dbReference type="RefSeq" id="WP_344742841.1">
    <property type="nucleotide sequence ID" value="NZ_BAAAWW010000009.1"/>
</dbReference>
<proteinExistence type="predicted"/>
<protein>
    <submittedName>
        <fullName evidence="1">Uncharacterized protein</fullName>
    </submittedName>
</protein>
<sequence>MIPALLRSVGVPEEHRQIFQSHAAALEEVKRNDGVAPTVSFVIAQDPANGSLVRVAGLACRFDGVWAALSPAERDTSSAAAELIRFVTNPRATQAMPRGPGVDVGRFRPSVHVTLWSQALPDHSC</sequence>
<name>A0ABV5THZ9_9ACTN</name>
<reference evidence="1 2" key="1">
    <citation type="submission" date="2024-09" db="EMBL/GenBank/DDBJ databases">
        <authorList>
            <person name="Sun Q."/>
            <person name="Mori K."/>
        </authorList>
    </citation>
    <scope>NUCLEOTIDE SEQUENCE [LARGE SCALE GENOMIC DNA]</scope>
    <source>
        <strain evidence="1 2">JCM 3028</strain>
    </source>
</reference>
<dbReference type="EMBL" id="JBHMBS010000012">
    <property type="protein sequence ID" value="MFB9678687.1"/>
    <property type="molecule type" value="Genomic_DNA"/>
</dbReference>
<evidence type="ECO:0000313" key="2">
    <source>
        <dbReference type="Proteomes" id="UP001589610"/>
    </source>
</evidence>
<keyword evidence="2" id="KW-1185">Reference proteome</keyword>